<dbReference type="SUPFAM" id="SSF56655">
    <property type="entry name" value="Carbohydrate phosphatase"/>
    <property type="match status" value="1"/>
</dbReference>
<feature type="binding site" evidence="4">
    <location>
        <position position="80"/>
    </location>
    <ligand>
        <name>Mg(2+)</name>
        <dbReference type="ChEBI" id="CHEBI:18420"/>
        <label>1</label>
        <note>catalytic</note>
    </ligand>
</feature>
<dbReference type="InterPro" id="IPR020550">
    <property type="entry name" value="Inositol_monophosphatase_CS"/>
</dbReference>
<dbReference type="Gene3D" id="3.30.540.10">
    <property type="entry name" value="Fructose-1,6-Bisphosphatase, subunit A, domain 1"/>
    <property type="match status" value="1"/>
</dbReference>
<dbReference type="InterPro" id="IPR000760">
    <property type="entry name" value="Inositol_monophosphatase-like"/>
</dbReference>
<reference evidence="5 6" key="1">
    <citation type="submission" date="2017-09" db="EMBL/GenBank/DDBJ databases">
        <title>Depth-based differentiation of microbial function through sediment-hosted aquifers and enrichment of novel symbionts in the deep terrestrial subsurface.</title>
        <authorList>
            <person name="Probst A.J."/>
            <person name="Ladd B."/>
            <person name="Jarett J.K."/>
            <person name="Geller-Mcgrath D.E."/>
            <person name="Sieber C.M."/>
            <person name="Emerson J.B."/>
            <person name="Anantharaman K."/>
            <person name="Thomas B.C."/>
            <person name="Malmstrom R."/>
            <person name="Stieglmeier M."/>
            <person name="Klingl A."/>
            <person name="Woyke T."/>
            <person name="Ryan C.M."/>
            <person name="Banfield J.F."/>
        </authorList>
    </citation>
    <scope>NUCLEOTIDE SEQUENCE [LARGE SCALE GENOMIC DNA]</scope>
    <source>
        <strain evidence="5">CG11_big_fil_rev_8_21_14_0_20_37_16</strain>
    </source>
</reference>
<organism evidence="5 6">
    <name type="scientific">Candidatus Roizmanbacteria bacterium CG11_big_fil_rev_8_21_14_0_20_37_16</name>
    <dbReference type="NCBI Taxonomy" id="1974857"/>
    <lineage>
        <taxon>Bacteria</taxon>
        <taxon>Candidatus Roizmaniibacteriota</taxon>
    </lineage>
</organism>
<dbReference type="PRINTS" id="PR00377">
    <property type="entry name" value="IMPHPHTASES"/>
</dbReference>
<dbReference type="Gene3D" id="3.40.190.80">
    <property type="match status" value="1"/>
</dbReference>
<comment type="caution">
    <text evidence="5">The sequence shown here is derived from an EMBL/GenBank/DDBJ whole genome shotgun (WGS) entry which is preliminary data.</text>
</comment>
<comment type="cofactor">
    <cofactor evidence="4">
        <name>Mg(2+)</name>
        <dbReference type="ChEBI" id="CHEBI:18420"/>
    </cofactor>
</comment>
<dbReference type="PROSITE" id="PS00630">
    <property type="entry name" value="IMP_2"/>
    <property type="match status" value="1"/>
</dbReference>
<evidence type="ECO:0000313" key="6">
    <source>
        <dbReference type="Proteomes" id="UP000229497"/>
    </source>
</evidence>
<evidence type="ECO:0000313" key="5">
    <source>
        <dbReference type="EMBL" id="PIQ71749.1"/>
    </source>
</evidence>
<feature type="binding site" evidence="4">
    <location>
        <position position="61"/>
    </location>
    <ligand>
        <name>Mg(2+)</name>
        <dbReference type="ChEBI" id="CHEBI:18420"/>
        <label>1</label>
        <note>catalytic</note>
    </ligand>
</feature>
<name>A0A2H0KKH9_9BACT</name>
<accession>A0A2H0KKH9</accession>
<keyword evidence="2" id="KW-0378">Hydrolase</keyword>
<proteinExistence type="predicted"/>
<protein>
    <recommendedName>
        <fullName evidence="7">Inositol-1-monophosphatase</fullName>
    </recommendedName>
</protein>
<evidence type="ECO:0000256" key="3">
    <source>
        <dbReference type="ARBA" id="ARBA00022842"/>
    </source>
</evidence>
<feature type="binding site" evidence="4">
    <location>
        <position position="204"/>
    </location>
    <ligand>
        <name>Mg(2+)</name>
        <dbReference type="ChEBI" id="CHEBI:18420"/>
        <label>1</label>
        <note>catalytic</note>
    </ligand>
</feature>
<gene>
    <name evidence="5" type="ORF">COV87_01580</name>
</gene>
<dbReference type="GO" id="GO:0046854">
    <property type="term" value="P:phosphatidylinositol phosphate biosynthetic process"/>
    <property type="evidence" value="ECO:0007669"/>
    <property type="project" value="InterPro"/>
</dbReference>
<dbReference type="InterPro" id="IPR020583">
    <property type="entry name" value="Inositol_monoP_metal-BS"/>
</dbReference>
<evidence type="ECO:0008006" key="7">
    <source>
        <dbReference type="Google" id="ProtNLM"/>
    </source>
</evidence>
<keyword evidence="1 4" id="KW-0479">Metal-binding</keyword>
<dbReference type="PANTHER" id="PTHR20854">
    <property type="entry name" value="INOSITOL MONOPHOSPHATASE"/>
    <property type="match status" value="1"/>
</dbReference>
<feature type="binding site" evidence="4">
    <location>
        <position position="78"/>
    </location>
    <ligand>
        <name>Mg(2+)</name>
        <dbReference type="ChEBI" id="CHEBI:18420"/>
        <label>1</label>
        <note>catalytic</note>
    </ligand>
</feature>
<evidence type="ECO:0000256" key="4">
    <source>
        <dbReference type="PIRSR" id="PIRSR600760-2"/>
    </source>
</evidence>
<dbReference type="Pfam" id="PF00459">
    <property type="entry name" value="Inositol_P"/>
    <property type="match status" value="1"/>
</dbReference>
<keyword evidence="3 4" id="KW-0460">Magnesium</keyword>
<dbReference type="GO" id="GO:0046872">
    <property type="term" value="F:metal ion binding"/>
    <property type="evidence" value="ECO:0007669"/>
    <property type="project" value="UniProtKB-KW"/>
</dbReference>
<evidence type="ECO:0000256" key="1">
    <source>
        <dbReference type="ARBA" id="ARBA00022723"/>
    </source>
</evidence>
<dbReference type="Proteomes" id="UP000229497">
    <property type="component" value="Unassembled WGS sequence"/>
</dbReference>
<dbReference type="AlphaFoldDB" id="A0A2H0KKH9"/>
<sequence>MIPFINQLMHKSLEIYKYSGKNIVAHKIEAGNWATETDIQIEKYILNSIRKKFPSHALLSEETMTQVDSSLSDIWIIDPLDGTTNFSYGIPFFGTAIAYMKNEILMDAGVINLSTGDIYTAILGKGAYKNGKQLHVKNKPIRGTMVCTGSPYSYANLEKELPFITSTHRLGGRIVILGSAVIESMLVCENIFSLYFEIGLKPWDIAASSLLIEESGGKVCDLSGKKINIFNNKGFVGGNKASVNEFVDVT</sequence>
<dbReference type="EMBL" id="PCVK01000045">
    <property type="protein sequence ID" value="PIQ71749.1"/>
    <property type="molecule type" value="Genomic_DNA"/>
</dbReference>
<feature type="binding site" evidence="4">
    <location>
        <position position="81"/>
    </location>
    <ligand>
        <name>Mg(2+)</name>
        <dbReference type="ChEBI" id="CHEBI:18420"/>
        <label>1</label>
        <note>catalytic</note>
    </ligand>
</feature>
<dbReference type="GO" id="GO:0006020">
    <property type="term" value="P:inositol metabolic process"/>
    <property type="evidence" value="ECO:0007669"/>
    <property type="project" value="TreeGrafter"/>
</dbReference>
<dbReference type="GO" id="GO:0008934">
    <property type="term" value="F:inositol monophosphate 1-phosphatase activity"/>
    <property type="evidence" value="ECO:0007669"/>
    <property type="project" value="TreeGrafter"/>
</dbReference>
<dbReference type="GO" id="GO:0007165">
    <property type="term" value="P:signal transduction"/>
    <property type="evidence" value="ECO:0007669"/>
    <property type="project" value="TreeGrafter"/>
</dbReference>
<dbReference type="PROSITE" id="PS00629">
    <property type="entry name" value="IMP_1"/>
    <property type="match status" value="1"/>
</dbReference>
<dbReference type="PANTHER" id="PTHR20854:SF4">
    <property type="entry name" value="INOSITOL-1-MONOPHOSPHATASE-RELATED"/>
    <property type="match status" value="1"/>
</dbReference>
<evidence type="ECO:0000256" key="2">
    <source>
        <dbReference type="ARBA" id="ARBA00022801"/>
    </source>
</evidence>